<dbReference type="Proteomes" id="UP000259465">
    <property type="component" value="Chromosome"/>
</dbReference>
<keyword evidence="2" id="KW-1185">Reference proteome</keyword>
<protein>
    <submittedName>
        <fullName evidence="1">Uncharacterized protein</fullName>
    </submittedName>
</protein>
<sequence length="128" mass="13231">MAVTLGFYSDAALTVKLAGLPLRMAADGRRLAARFWLGSPDPGTFNPGSPPLQLAPLSAGSGEPIESIRLARTEVALETAPPGGALELPAPLQGGAENALEIWVCWDHAGSNGAWSNVTLTLGEVIQT</sequence>
<gene>
    <name evidence="1" type="ORF">D1345_10655</name>
</gene>
<dbReference type="EMBL" id="CP031968">
    <property type="protein sequence ID" value="AXT46622.1"/>
    <property type="molecule type" value="Genomic_DNA"/>
</dbReference>
<dbReference type="KEGG" id="crz:D1345_10655"/>
<proteinExistence type="predicted"/>
<accession>A0AAD0RQ27</accession>
<evidence type="ECO:0000313" key="1">
    <source>
        <dbReference type="EMBL" id="AXT46622.1"/>
    </source>
</evidence>
<reference evidence="1 2" key="1">
    <citation type="submission" date="2018-08" db="EMBL/GenBank/DDBJ databases">
        <title>Complete genome sequence of JP2-74.</title>
        <authorList>
            <person name="Wu L."/>
        </authorList>
    </citation>
    <scope>NUCLEOTIDE SEQUENCE [LARGE SCALE GENOMIC DNA]</scope>
    <source>
        <strain evidence="1 2">JP2-74</strain>
    </source>
</reference>
<evidence type="ECO:0000313" key="2">
    <source>
        <dbReference type="Proteomes" id="UP000259465"/>
    </source>
</evidence>
<dbReference type="AlphaFoldDB" id="A0AAD0RQ27"/>
<organism evidence="1 2">
    <name type="scientific">Chromobacterium rhizoryzae</name>
    <dbReference type="NCBI Taxonomy" id="1778675"/>
    <lineage>
        <taxon>Bacteria</taxon>
        <taxon>Pseudomonadati</taxon>
        <taxon>Pseudomonadota</taxon>
        <taxon>Betaproteobacteria</taxon>
        <taxon>Neisseriales</taxon>
        <taxon>Chromobacteriaceae</taxon>
        <taxon>Chromobacterium</taxon>
    </lineage>
</organism>
<dbReference type="RefSeq" id="WP_118267623.1">
    <property type="nucleotide sequence ID" value="NZ_CP031968.1"/>
</dbReference>
<name>A0AAD0RQ27_9NEIS</name>